<dbReference type="EMBL" id="STGT01000004">
    <property type="protein sequence ID" value="THV12681.1"/>
    <property type="molecule type" value="Genomic_DNA"/>
</dbReference>
<sequence>MSSPTAADSVFWGWSTTPRVNACGWSQTHRCQALGLPRTGQSHRQTRQPRTIVSGNGTGMTSIAGLKRCQQTKVEWHCIAPGKQMQNAFVESFNGSPRDQRLNETLFSSLTQARTAFIVRKEDYNRNRPHSSLAISLPTSSQ</sequence>
<feature type="region of interest" description="Disordered" evidence="1">
    <location>
        <begin position="38"/>
        <end position="59"/>
    </location>
</feature>
<dbReference type="SUPFAM" id="SSF53098">
    <property type="entry name" value="Ribonuclease H-like"/>
    <property type="match status" value="1"/>
</dbReference>
<comment type="caution">
    <text evidence="3">The sequence shown here is derived from an EMBL/GenBank/DDBJ whole genome shotgun (WGS) entry which is preliminary data.</text>
</comment>
<evidence type="ECO:0000313" key="3">
    <source>
        <dbReference type="EMBL" id="THV12681.1"/>
    </source>
</evidence>
<accession>A0ABY2QSG8</accession>
<name>A0ABY2QSG8_9HYPH</name>
<dbReference type="InterPro" id="IPR036397">
    <property type="entry name" value="RNaseH_sf"/>
</dbReference>
<dbReference type="Proteomes" id="UP000309667">
    <property type="component" value="Unassembled WGS sequence"/>
</dbReference>
<proteinExistence type="predicted"/>
<dbReference type="InterPro" id="IPR001584">
    <property type="entry name" value="Integrase_cat-core"/>
</dbReference>
<keyword evidence="4" id="KW-1185">Reference proteome</keyword>
<evidence type="ECO:0000259" key="2">
    <source>
        <dbReference type="Pfam" id="PF13683"/>
    </source>
</evidence>
<feature type="compositionally biased region" description="Polar residues" evidence="1">
    <location>
        <begin position="39"/>
        <end position="59"/>
    </location>
</feature>
<feature type="domain" description="Integrase catalytic" evidence="2">
    <location>
        <begin position="73"/>
        <end position="134"/>
    </location>
</feature>
<gene>
    <name evidence="3" type="ORF">E9677_18315</name>
</gene>
<dbReference type="PANTHER" id="PTHR47515">
    <property type="entry name" value="LOW CALCIUM RESPONSE LOCUS PROTEIN T"/>
    <property type="match status" value="1"/>
</dbReference>
<organism evidence="3 4">
    <name type="scientific">Rhizobium rhizophilum</name>
    <dbReference type="NCBI Taxonomy" id="1850373"/>
    <lineage>
        <taxon>Bacteria</taxon>
        <taxon>Pseudomonadati</taxon>
        <taxon>Pseudomonadota</taxon>
        <taxon>Alphaproteobacteria</taxon>
        <taxon>Hyphomicrobiales</taxon>
        <taxon>Rhizobiaceae</taxon>
        <taxon>Rhizobium/Agrobacterium group</taxon>
        <taxon>Rhizobium</taxon>
    </lineage>
</organism>
<evidence type="ECO:0000256" key="1">
    <source>
        <dbReference type="SAM" id="MobiDB-lite"/>
    </source>
</evidence>
<evidence type="ECO:0000313" key="4">
    <source>
        <dbReference type="Proteomes" id="UP000309667"/>
    </source>
</evidence>
<reference evidence="3 4" key="1">
    <citation type="submission" date="2019-04" db="EMBL/GenBank/DDBJ databases">
        <title>Genome sequence of strain 7209-2.</title>
        <authorList>
            <person name="Gao J."/>
            <person name="Sun J."/>
        </authorList>
    </citation>
    <scope>NUCLEOTIDE SEQUENCE [LARGE SCALE GENOMIC DNA]</scope>
    <source>
        <strain evidence="3 4">7209-2</strain>
    </source>
</reference>
<dbReference type="Pfam" id="PF13683">
    <property type="entry name" value="rve_3"/>
    <property type="match status" value="1"/>
</dbReference>
<dbReference type="PANTHER" id="PTHR47515:SF1">
    <property type="entry name" value="BLR2054 PROTEIN"/>
    <property type="match status" value="1"/>
</dbReference>
<dbReference type="Gene3D" id="3.30.420.10">
    <property type="entry name" value="Ribonuclease H-like superfamily/Ribonuclease H"/>
    <property type="match status" value="1"/>
</dbReference>
<protein>
    <recommendedName>
        <fullName evidence="2">Integrase catalytic domain-containing protein</fullName>
    </recommendedName>
</protein>
<dbReference type="InterPro" id="IPR012337">
    <property type="entry name" value="RNaseH-like_sf"/>
</dbReference>